<keyword evidence="5" id="KW-1185">Reference proteome</keyword>
<evidence type="ECO:0000313" key="4">
    <source>
        <dbReference type="EMBL" id="AMY08583.1"/>
    </source>
</evidence>
<feature type="region of interest" description="Disordered" evidence="1">
    <location>
        <begin position="274"/>
        <end position="293"/>
    </location>
</feature>
<feature type="chain" id="PRO_5007511485" evidence="2">
    <location>
        <begin position="25"/>
        <end position="293"/>
    </location>
</feature>
<dbReference type="EMBL" id="CP015136">
    <property type="protein sequence ID" value="AMY08583.1"/>
    <property type="molecule type" value="Genomic_DNA"/>
</dbReference>
<protein>
    <submittedName>
        <fullName evidence="4">Phosphatidylinositol 3-and 4-kinase</fullName>
    </submittedName>
</protein>
<keyword evidence="4" id="KW-0418">Kinase</keyword>
<feature type="signal peptide" evidence="2">
    <location>
        <begin position="1"/>
        <end position="24"/>
    </location>
</feature>
<accession>A0A143PK10</accession>
<proteinExistence type="predicted"/>
<keyword evidence="4" id="KW-0808">Transferase</keyword>
<evidence type="ECO:0000259" key="3">
    <source>
        <dbReference type="Pfam" id="PF00454"/>
    </source>
</evidence>
<dbReference type="AlphaFoldDB" id="A0A143PK10"/>
<evidence type="ECO:0000256" key="1">
    <source>
        <dbReference type="SAM" id="MobiDB-lite"/>
    </source>
</evidence>
<dbReference type="RefSeq" id="WP_157898922.1">
    <property type="nucleotide sequence ID" value="NZ_CP015136.1"/>
</dbReference>
<dbReference type="GO" id="GO:0016301">
    <property type="term" value="F:kinase activity"/>
    <property type="evidence" value="ECO:0007669"/>
    <property type="project" value="UniProtKB-KW"/>
</dbReference>
<feature type="domain" description="PI3K/PI4K catalytic" evidence="3">
    <location>
        <begin position="169"/>
        <end position="216"/>
    </location>
</feature>
<organism evidence="4 5">
    <name type="scientific">Luteitalea pratensis</name>
    <dbReference type="NCBI Taxonomy" id="1855912"/>
    <lineage>
        <taxon>Bacteria</taxon>
        <taxon>Pseudomonadati</taxon>
        <taxon>Acidobacteriota</taxon>
        <taxon>Vicinamibacteria</taxon>
        <taxon>Vicinamibacterales</taxon>
        <taxon>Vicinamibacteraceae</taxon>
        <taxon>Luteitalea</taxon>
    </lineage>
</organism>
<dbReference type="STRING" id="1855912.LuPra_01787"/>
<sequence length="293" mass="32310" precursor="true">MTVRSRTWLGLFAALSLAAAPLRAQAPAGSEPARTTTAVTDAPATFGDPYTWRGREGEIEDFLRNGTITHFKDIPVGITKPQRGYFAPGGSAGSMAWKPLHDEVMHGKMESYRSEIAAYLLSRHLGLDMVPPVVEREIKGVKGAAVFWIDGVKPWDPATLPKGPGAKWSRQTSRMMMFDQLIANIDRNQGNLLHDEAGHVFLIDHSRAFTPKPDLSGLKPPQQFDPVLWNRIAGLTRADLDAVLGPWLTGLQLEAMLTRRDAMQRHIERQVRERGAAVTFLPPEPPPAAPASW</sequence>
<evidence type="ECO:0000313" key="5">
    <source>
        <dbReference type="Proteomes" id="UP000076079"/>
    </source>
</evidence>
<dbReference type="InterPro" id="IPR000403">
    <property type="entry name" value="PI3/4_kinase_cat_dom"/>
</dbReference>
<reference evidence="4 5" key="1">
    <citation type="journal article" date="2016" name="Genome Announc.">
        <title>First Complete Genome Sequence of a Subdivision 6 Acidobacterium Strain.</title>
        <authorList>
            <person name="Huang S."/>
            <person name="Vieira S."/>
            <person name="Bunk B."/>
            <person name="Riedel T."/>
            <person name="Sproer C."/>
            <person name="Overmann J."/>
        </authorList>
    </citation>
    <scope>NUCLEOTIDE SEQUENCE [LARGE SCALE GENOMIC DNA]</scope>
    <source>
        <strain evidence="5">DSM 100886 HEG_-6_39</strain>
    </source>
</reference>
<dbReference type="KEGG" id="abac:LuPra_01787"/>
<dbReference type="Proteomes" id="UP000076079">
    <property type="component" value="Chromosome"/>
</dbReference>
<dbReference type="Pfam" id="PF00454">
    <property type="entry name" value="PI3_PI4_kinase"/>
    <property type="match status" value="1"/>
</dbReference>
<reference evidence="5" key="2">
    <citation type="submission" date="2016-04" db="EMBL/GenBank/DDBJ databases">
        <title>First Complete Genome Sequence of a Subdivision 6 Acidobacterium.</title>
        <authorList>
            <person name="Huang S."/>
            <person name="Vieira S."/>
            <person name="Bunk B."/>
            <person name="Riedel T."/>
            <person name="Sproeer C."/>
            <person name="Overmann J."/>
        </authorList>
    </citation>
    <scope>NUCLEOTIDE SEQUENCE [LARGE SCALE GENOMIC DNA]</scope>
    <source>
        <strain evidence="5">DSM 100886 HEG_-6_39</strain>
    </source>
</reference>
<dbReference type="OrthoDB" id="9128719at2"/>
<name>A0A143PK10_LUTPR</name>
<keyword evidence="2" id="KW-0732">Signal</keyword>
<feature type="compositionally biased region" description="Pro residues" evidence="1">
    <location>
        <begin position="282"/>
        <end position="293"/>
    </location>
</feature>
<gene>
    <name evidence="4" type="ORF">LuPra_01787</name>
</gene>
<evidence type="ECO:0000256" key="2">
    <source>
        <dbReference type="SAM" id="SignalP"/>
    </source>
</evidence>